<dbReference type="PANTHER" id="PTHR30483">
    <property type="entry name" value="LEUCINE-SPECIFIC-BINDING PROTEIN"/>
    <property type="match status" value="1"/>
</dbReference>
<accession>D7A6K9</accession>
<evidence type="ECO:0000256" key="3">
    <source>
        <dbReference type="ARBA" id="ARBA00022729"/>
    </source>
</evidence>
<dbReference type="EMBL" id="CP002026">
    <property type="protein sequence ID" value="ADH90207.1"/>
    <property type="molecule type" value="Genomic_DNA"/>
</dbReference>
<dbReference type="eggNOG" id="COG0683">
    <property type="taxonomic scope" value="Bacteria"/>
</dbReference>
<comment type="similarity">
    <text evidence="1">Belongs to the leucine-binding protein family.</text>
</comment>
<dbReference type="PANTHER" id="PTHR30483:SF37">
    <property type="entry name" value="ABC TRANSPORTER SUBSTRATE-BINDING PROTEIN"/>
    <property type="match status" value="1"/>
</dbReference>
<keyword evidence="7" id="KW-0675">Receptor</keyword>
<evidence type="ECO:0000256" key="1">
    <source>
        <dbReference type="ARBA" id="ARBA00010062"/>
    </source>
</evidence>
<evidence type="ECO:0000256" key="4">
    <source>
        <dbReference type="ARBA" id="ARBA00022970"/>
    </source>
</evidence>
<sequence>MFRRIFGVLCAAMLMMSSTLAADKPKELVVGITTFLSGSASVFGVPGKNAAELLIADLNAKGGILGVPLRPIFIDEGAGINQLMSEYRRVVLNEKAEVMLASVSSASCLALTPVAEDLEVPNILWDCSSPRILEDNNYKYSVRTQSHSGAEMLAAALYLVKNKADFKTVAGVNQDYAAGRDQWGLFRIALKALKPDVEIVAELFPKFGAPDYSTEISRLQALRPDVIVNTSWGGDLDTFVQQASARGVMTQATFVFPLGESSLQRLGGAMPAGVIIGGRGDHYFLHPKYAQEPAFREFVERYREKTSAYPIYPVLHMAQAISALEGAYKKAALTNDVPWPSKEQLMAAFRGLKFRGLTSEVSIREDNQGLEDQLIGTTVRVPEYGFAVLDRMSIYPAELVTTPIGAKSADWLSQIRLETANDPSIETFEAKK</sequence>
<reference evidence="7 8" key="1">
    <citation type="journal article" date="2012" name="Stand. Genomic Sci.">
        <title>Complete genome sequence of the facultatively chemolithoautotrophic and methylotrophic alpha Proteobacterium Starkeya novella type strain (ATCC 8093(T)).</title>
        <authorList>
            <person name="Kappler U."/>
            <person name="Davenport K."/>
            <person name="Beatson S."/>
            <person name="Lucas S."/>
            <person name="Lapidus A."/>
            <person name="Copeland A."/>
            <person name="Berry K.W."/>
            <person name="Glavina Del Rio T."/>
            <person name="Hammon N."/>
            <person name="Dalin E."/>
            <person name="Tice H."/>
            <person name="Pitluck S."/>
            <person name="Richardson P."/>
            <person name="Bruce D."/>
            <person name="Goodwin L.A."/>
            <person name="Han C."/>
            <person name="Tapia R."/>
            <person name="Detter J.C."/>
            <person name="Chang Y.J."/>
            <person name="Jeffries C.D."/>
            <person name="Land M."/>
            <person name="Hauser L."/>
            <person name="Kyrpides N.C."/>
            <person name="Goker M."/>
            <person name="Ivanova N."/>
            <person name="Klenk H.P."/>
            <person name="Woyke T."/>
        </authorList>
    </citation>
    <scope>NUCLEOTIDE SEQUENCE [LARGE SCALE GENOMIC DNA]</scope>
    <source>
        <strain evidence="8">ATCC 8093 / DSM 506 / JCM 20403 / CCM 1077 / IAM 12100 / NBRC 12443 / NCIMB 10456</strain>
    </source>
</reference>
<dbReference type="PRINTS" id="PR00337">
    <property type="entry name" value="LEUILEVALBP"/>
</dbReference>
<feature type="domain" description="Leucine-binding protein" evidence="6">
    <location>
        <begin position="29"/>
        <end position="369"/>
    </location>
</feature>
<keyword evidence="4" id="KW-0029">Amino-acid transport</keyword>
<organism evidence="7 8">
    <name type="scientific">Ancylobacter novellus (strain ATCC 8093 / DSM 506 / JCM 20403 / CCM 1077 / IAM 12100 / NBRC 12443 / NCIMB 10456)</name>
    <name type="common">Starkeya novella</name>
    <dbReference type="NCBI Taxonomy" id="639283"/>
    <lineage>
        <taxon>Bacteria</taxon>
        <taxon>Pseudomonadati</taxon>
        <taxon>Pseudomonadota</taxon>
        <taxon>Alphaproteobacteria</taxon>
        <taxon>Hyphomicrobiales</taxon>
        <taxon>Xanthobacteraceae</taxon>
        <taxon>Ancylobacter</taxon>
    </lineage>
</organism>
<dbReference type="SUPFAM" id="SSF53822">
    <property type="entry name" value="Periplasmic binding protein-like I"/>
    <property type="match status" value="1"/>
</dbReference>
<dbReference type="HOGENOM" id="CLU_027128_1_4_5"/>
<dbReference type="InterPro" id="IPR051010">
    <property type="entry name" value="BCAA_transport"/>
</dbReference>
<evidence type="ECO:0000313" key="8">
    <source>
        <dbReference type="Proteomes" id="UP000006633"/>
    </source>
</evidence>
<keyword evidence="2" id="KW-0813">Transport</keyword>
<dbReference type="Pfam" id="PF13458">
    <property type="entry name" value="Peripla_BP_6"/>
    <property type="match status" value="1"/>
</dbReference>
<gene>
    <name evidence="7" type="ordered locus">Snov_2927</name>
</gene>
<feature type="signal peptide" evidence="5">
    <location>
        <begin position="1"/>
        <end position="21"/>
    </location>
</feature>
<dbReference type="InterPro" id="IPR028082">
    <property type="entry name" value="Peripla_BP_I"/>
</dbReference>
<dbReference type="AlphaFoldDB" id="D7A6K9"/>
<dbReference type="InterPro" id="IPR000709">
    <property type="entry name" value="Leu_Ile_Val-bd"/>
</dbReference>
<evidence type="ECO:0000256" key="5">
    <source>
        <dbReference type="SAM" id="SignalP"/>
    </source>
</evidence>
<evidence type="ECO:0000256" key="2">
    <source>
        <dbReference type="ARBA" id="ARBA00022448"/>
    </source>
</evidence>
<keyword evidence="3 5" id="KW-0732">Signal</keyword>
<dbReference type="CDD" id="cd06330">
    <property type="entry name" value="PBP1_As_SBP-like"/>
    <property type="match status" value="1"/>
</dbReference>
<keyword evidence="8" id="KW-1185">Reference proteome</keyword>
<dbReference type="STRING" id="639283.Snov_2927"/>
<evidence type="ECO:0000259" key="6">
    <source>
        <dbReference type="Pfam" id="PF13458"/>
    </source>
</evidence>
<dbReference type="Gene3D" id="3.40.50.2300">
    <property type="match status" value="2"/>
</dbReference>
<dbReference type="GO" id="GO:0006865">
    <property type="term" value="P:amino acid transport"/>
    <property type="evidence" value="ECO:0007669"/>
    <property type="project" value="UniProtKB-KW"/>
</dbReference>
<dbReference type="KEGG" id="sno:Snov_2927"/>
<name>D7A6K9_ANCN5</name>
<feature type="chain" id="PRO_5003092163" evidence="5">
    <location>
        <begin position="22"/>
        <end position="432"/>
    </location>
</feature>
<protein>
    <submittedName>
        <fullName evidence="7">Extracellular ligand-binding receptor</fullName>
    </submittedName>
</protein>
<evidence type="ECO:0000313" key="7">
    <source>
        <dbReference type="EMBL" id="ADH90207.1"/>
    </source>
</evidence>
<proteinExistence type="inferred from homology"/>
<dbReference type="InterPro" id="IPR028081">
    <property type="entry name" value="Leu-bd"/>
</dbReference>
<dbReference type="Proteomes" id="UP000006633">
    <property type="component" value="Chromosome"/>
</dbReference>